<evidence type="ECO:0000313" key="5">
    <source>
        <dbReference type="Proteomes" id="UP000290809"/>
    </source>
</evidence>
<evidence type="ECO:0008006" key="6">
    <source>
        <dbReference type="Google" id="ProtNLM"/>
    </source>
</evidence>
<dbReference type="InterPro" id="IPR018502">
    <property type="entry name" value="Annexin_repeat"/>
</dbReference>
<dbReference type="PROSITE" id="PS51897">
    <property type="entry name" value="ANNEXIN_2"/>
    <property type="match status" value="1"/>
</dbReference>
<evidence type="ECO:0000256" key="3">
    <source>
        <dbReference type="ARBA" id="ARBA00023216"/>
    </source>
</evidence>
<dbReference type="GO" id="GO:0005634">
    <property type="term" value="C:nucleus"/>
    <property type="evidence" value="ECO:0007669"/>
    <property type="project" value="TreeGrafter"/>
</dbReference>
<keyword evidence="5" id="KW-1185">Reference proteome</keyword>
<name>A0A430Q294_SCHBO</name>
<sequence length="189" mass="21710">KQVKLRSTIKYPLVINPEKDAERINKSIKLMILMKEDPKVLMKEDPKGYRQRSLHIDIMKESKGSYKLLMEQLLKGERCEDNTNKIAESTSTVQGGVDQKLVDDDVTELYEAGEGQIGKGDPSIYISILSKRSKYHIREICKAYQKIDLQDIKNIYEKYFYKPLAKALQSETHGGFRKLLLILLGCESP</sequence>
<dbReference type="GO" id="GO:0005737">
    <property type="term" value="C:cytoplasm"/>
    <property type="evidence" value="ECO:0007669"/>
    <property type="project" value="TreeGrafter"/>
</dbReference>
<evidence type="ECO:0000256" key="2">
    <source>
        <dbReference type="ARBA" id="ARBA00022737"/>
    </source>
</evidence>
<dbReference type="PANTHER" id="PTHR10502:SF102">
    <property type="entry name" value="ANNEXIN B11"/>
    <property type="match status" value="1"/>
</dbReference>
<dbReference type="AlphaFoldDB" id="A0A430Q294"/>
<accession>A0A430Q294</accession>
<keyword evidence="2" id="KW-0677">Repeat</keyword>
<evidence type="ECO:0000313" key="4">
    <source>
        <dbReference type="EMBL" id="RTG81806.1"/>
    </source>
</evidence>
<dbReference type="Pfam" id="PF00191">
    <property type="entry name" value="Annexin"/>
    <property type="match status" value="1"/>
</dbReference>
<dbReference type="STRING" id="6184.A0A430Q294"/>
<comment type="caution">
    <text evidence="4">The sequence shown here is derived from an EMBL/GenBank/DDBJ whole genome shotgun (WGS) entry which is preliminary data.</text>
</comment>
<dbReference type="InterPro" id="IPR037104">
    <property type="entry name" value="Annexin_sf"/>
</dbReference>
<dbReference type="EMBL" id="QMKO01003148">
    <property type="protein sequence ID" value="RTG81806.1"/>
    <property type="molecule type" value="Genomic_DNA"/>
</dbReference>
<proteinExistence type="inferred from homology"/>
<dbReference type="GO" id="GO:0001786">
    <property type="term" value="F:phosphatidylserine binding"/>
    <property type="evidence" value="ECO:0007669"/>
    <property type="project" value="TreeGrafter"/>
</dbReference>
<organism evidence="4 5">
    <name type="scientific">Schistosoma bovis</name>
    <name type="common">Blood fluke</name>
    <dbReference type="NCBI Taxonomy" id="6184"/>
    <lineage>
        <taxon>Eukaryota</taxon>
        <taxon>Metazoa</taxon>
        <taxon>Spiralia</taxon>
        <taxon>Lophotrochozoa</taxon>
        <taxon>Platyhelminthes</taxon>
        <taxon>Trematoda</taxon>
        <taxon>Digenea</taxon>
        <taxon>Strigeidida</taxon>
        <taxon>Schistosomatoidea</taxon>
        <taxon>Schistosomatidae</taxon>
        <taxon>Schistosoma</taxon>
    </lineage>
</organism>
<dbReference type="GO" id="GO:0005509">
    <property type="term" value="F:calcium ion binding"/>
    <property type="evidence" value="ECO:0007669"/>
    <property type="project" value="InterPro"/>
</dbReference>
<dbReference type="GO" id="GO:0005886">
    <property type="term" value="C:plasma membrane"/>
    <property type="evidence" value="ECO:0007669"/>
    <property type="project" value="TreeGrafter"/>
</dbReference>
<dbReference type="Gene3D" id="1.10.220.10">
    <property type="entry name" value="Annexin"/>
    <property type="match status" value="2"/>
</dbReference>
<evidence type="ECO:0000256" key="1">
    <source>
        <dbReference type="ARBA" id="ARBA00007831"/>
    </source>
</evidence>
<feature type="non-terminal residue" evidence="4">
    <location>
        <position position="1"/>
    </location>
</feature>
<dbReference type="SMR" id="A0A430Q294"/>
<dbReference type="PANTHER" id="PTHR10502">
    <property type="entry name" value="ANNEXIN"/>
    <property type="match status" value="1"/>
</dbReference>
<dbReference type="Proteomes" id="UP000290809">
    <property type="component" value="Unassembled WGS sequence"/>
</dbReference>
<dbReference type="GO" id="GO:0012506">
    <property type="term" value="C:vesicle membrane"/>
    <property type="evidence" value="ECO:0007669"/>
    <property type="project" value="TreeGrafter"/>
</dbReference>
<keyword evidence="3" id="KW-0041">Annexin</keyword>
<gene>
    <name evidence="4" type="ORF">DC041_0009073</name>
</gene>
<protein>
    <recommendedName>
        <fullName evidence="6">Annexin</fullName>
    </recommendedName>
</protein>
<dbReference type="SMART" id="SM00335">
    <property type="entry name" value="ANX"/>
    <property type="match status" value="1"/>
</dbReference>
<dbReference type="SUPFAM" id="SSF47874">
    <property type="entry name" value="Annexin"/>
    <property type="match status" value="1"/>
</dbReference>
<dbReference type="GO" id="GO:0005544">
    <property type="term" value="F:calcium-dependent phospholipid binding"/>
    <property type="evidence" value="ECO:0007669"/>
    <property type="project" value="InterPro"/>
</dbReference>
<comment type="similarity">
    <text evidence="1">Belongs to the annexin family.</text>
</comment>
<reference evidence="4 5" key="1">
    <citation type="journal article" date="2019" name="PLoS Pathog.">
        <title>Genome sequence of the bovine parasite Schistosoma bovis Tanzania.</title>
        <authorList>
            <person name="Oey H."/>
            <person name="Zakrzewski M."/>
            <person name="Gobert G."/>
            <person name="Gravermann K."/>
            <person name="Stoye J."/>
            <person name="Jones M."/>
            <person name="Mcmanus D."/>
            <person name="Krause L."/>
        </authorList>
    </citation>
    <scope>NUCLEOTIDE SEQUENCE [LARGE SCALE GENOMIC DNA]</scope>
    <source>
        <strain evidence="4 5">TAN1997</strain>
    </source>
</reference>